<dbReference type="GO" id="GO:0016042">
    <property type="term" value="P:lipid catabolic process"/>
    <property type="evidence" value="ECO:0007669"/>
    <property type="project" value="UniProtKB-KW"/>
</dbReference>
<evidence type="ECO:0000256" key="2">
    <source>
        <dbReference type="PIRNR" id="PIRNR000862"/>
    </source>
</evidence>
<keyword evidence="2" id="KW-0443">Lipid metabolism</keyword>
<evidence type="ECO:0000256" key="1">
    <source>
        <dbReference type="ARBA" id="ARBA00010701"/>
    </source>
</evidence>
<organism evidence="5 6">
    <name type="scientific">Amblyomma americanum</name>
    <name type="common">Lone star tick</name>
    <dbReference type="NCBI Taxonomy" id="6943"/>
    <lineage>
        <taxon>Eukaryota</taxon>
        <taxon>Metazoa</taxon>
        <taxon>Ecdysozoa</taxon>
        <taxon>Arthropoda</taxon>
        <taxon>Chelicerata</taxon>
        <taxon>Arachnida</taxon>
        <taxon>Acari</taxon>
        <taxon>Parasitiformes</taxon>
        <taxon>Ixodida</taxon>
        <taxon>Ixodoidea</taxon>
        <taxon>Ixodidae</taxon>
        <taxon>Amblyomminae</taxon>
        <taxon>Amblyomma</taxon>
    </lineage>
</organism>
<keyword evidence="2" id="KW-0378">Hydrolase</keyword>
<reference evidence="5 6" key="1">
    <citation type="journal article" date="2023" name="Arcadia Sci">
        <title>De novo assembly of a long-read Amblyomma americanum tick genome.</title>
        <authorList>
            <person name="Chou S."/>
            <person name="Poskanzer K.E."/>
            <person name="Rollins M."/>
            <person name="Thuy-Boun P.S."/>
        </authorList>
    </citation>
    <scope>NUCLEOTIDE SEQUENCE [LARGE SCALE GENOMIC DNA]</scope>
    <source>
        <strain evidence="5">F_SG_1</strain>
        <tissue evidence="5">Salivary glands</tissue>
    </source>
</reference>
<proteinExistence type="inferred from homology"/>
<name>A0AAQ4DL23_AMBAM</name>
<feature type="active site" description="Charge relay system" evidence="3">
    <location>
        <position position="410"/>
    </location>
</feature>
<dbReference type="Pfam" id="PF04083">
    <property type="entry name" value="Abhydro_lipase"/>
    <property type="match status" value="1"/>
</dbReference>
<sequence>MVSPSTAISRLIPSLLLGSLRTALDFPSEFSKFYTGGDPDQCTGIEDLIRSKGYPFEKHDVITSDGYIIEMHRIPHGREKCKGMCHKQPIILMSGLLGDSSNYVMDYPKQSLGYVLADKGYDVWLGNVRGNTYGKRHKRYNTRSRRFWNFSFHEHGKYDLPAQIDYVLKMTGREDLIYTGISQGTLMFFTMVSEKPQYNDKVKAFIGLAPFNKLSHMNVDVLAMLAPVAESYVEQERCLQEQRQKTGEARKVPCTEESFMYAAGQYELMPKGFPLLPLARSFCAFPTRAICSFFGDQFSNLGSKYINTTRIPVYLCHAPAGTSMKNLVHFAQLVTSKKATKFDYGPEDNMIYYGQEEAPEYKISNVKTDVGIFWSRGDQFVPPENVRELIKDLGPRVKKNFYINDPYYTHVHFAIALNNPQVLHKDLIGFIDKYASSS</sequence>
<gene>
    <name evidence="5" type="ORF">V5799_034230</name>
</gene>
<dbReference type="InterPro" id="IPR029058">
    <property type="entry name" value="AB_hydrolase_fold"/>
</dbReference>
<dbReference type="Gene3D" id="3.40.50.1820">
    <property type="entry name" value="alpha/beta hydrolase"/>
    <property type="match status" value="1"/>
</dbReference>
<accession>A0AAQ4DL23</accession>
<feature type="domain" description="Partial AB-hydrolase lipase" evidence="4">
    <location>
        <begin position="45"/>
        <end position="105"/>
    </location>
</feature>
<comment type="similarity">
    <text evidence="1 2">Belongs to the AB hydrolase superfamily. Lipase family.</text>
</comment>
<evidence type="ECO:0000313" key="6">
    <source>
        <dbReference type="Proteomes" id="UP001321473"/>
    </source>
</evidence>
<dbReference type="GO" id="GO:0016788">
    <property type="term" value="F:hydrolase activity, acting on ester bonds"/>
    <property type="evidence" value="ECO:0007669"/>
    <property type="project" value="InterPro"/>
</dbReference>
<feature type="active site" description="Charge relay system" evidence="3">
    <location>
        <position position="378"/>
    </location>
</feature>
<dbReference type="Proteomes" id="UP001321473">
    <property type="component" value="Unassembled WGS sequence"/>
</dbReference>
<keyword evidence="6" id="KW-1185">Reference proteome</keyword>
<protein>
    <recommendedName>
        <fullName evidence="2">Lipase</fullName>
    </recommendedName>
</protein>
<evidence type="ECO:0000313" key="5">
    <source>
        <dbReference type="EMBL" id="KAK8763163.1"/>
    </source>
</evidence>
<dbReference type="EMBL" id="JARKHS020029550">
    <property type="protein sequence ID" value="KAK8763163.1"/>
    <property type="molecule type" value="Genomic_DNA"/>
</dbReference>
<feature type="active site" description="Nucleophile" evidence="3">
    <location>
        <position position="182"/>
    </location>
</feature>
<dbReference type="PIRSF" id="PIRSF000862">
    <property type="entry name" value="Steryl_ester_lip"/>
    <property type="match status" value="1"/>
</dbReference>
<dbReference type="SUPFAM" id="SSF53474">
    <property type="entry name" value="alpha/beta-Hydrolases"/>
    <property type="match status" value="1"/>
</dbReference>
<dbReference type="InterPro" id="IPR025483">
    <property type="entry name" value="Lipase_euk"/>
</dbReference>
<dbReference type="PANTHER" id="PTHR11005">
    <property type="entry name" value="LYSOSOMAL ACID LIPASE-RELATED"/>
    <property type="match status" value="1"/>
</dbReference>
<dbReference type="InterPro" id="IPR006693">
    <property type="entry name" value="AB_hydrolase_lipase"/>
</dbReference>
<dbReference type="AlphaFoldDB" id="A0AAQ4DL23"/>
<comment type="caution">
    <text evidence="5">The sequence shown here is derived from an EMBL/GenBank/DDBJ whole genome shotgun (WGS) entry which is preliminary data.</text>
</comment>
<dbReference type="FunFam" id="3.40.50.1820:FF:000179">
    <property type="entry name" value="Lipase"/>
    <property type="match status" value="1"/>
</dbReference>
<evidence type="ECO:0000256" key="3">
    <source>
        <dbReference type="PIRSR" id="PIRSR000862-1"/>
    </source>
</evidence>
<evidence type="ECO:0000259" key="4">
    <source>
        <dbReference type="Pfam" id="PF04083"/>
    </source>
</evidence>
<keyword evidence="2" id="KW-0442">Lipid degradation</keyword>